<dbReference type="PANTHER" id="PTHR12442">
    <property type="entry name" value="DYNEIN INTERMEDIATE CHAIN"/>
    <property type="match status" value="1"/>
</dbReference>
<evidence type="ECO:0000256" key="1">
    <source>
        <dbReference type="ARBA" id="ARBA00004496"/>
    </source>
</evidence>
<dbReference type="InterPro" id="IPR050687">
    <property type="entry name" value="Dynein_IC"/>
</dbReference>
<proteinExistence type="predicted"/>
<dbReference type="PANTHER" id="PTHR12442:SF22">
    <property type="entry name" value="CYTOPLASMIC DYNEIN 1 INTERMEDIATE CHAIN-RELATED"/>
    <property type="match status" value="1"/>
</dbReference>
<keyword evidence="2" id="KW-0963">Cytoplasm</keyword>
<dbReference type="Gene3D" id="2.130.10.10">
    <property type="entry name" value="YVTN repeat-like/Quinoprotein amine dehydrogenase"/>
    <property type="match status" value="2"/>
</dbReference>
<evidence type="ECO:0000256" key="5">
    <source>
        <dbReference type="PROSITE-ProRule" id="PRU00221"/>
    </source>
</evidence>
<comment type="subcellular location">
    <subcellularLocation>
        <location evidence="1">Cytoplasm</location>
    </subcellularLocation>
</comment>
<dbReference type="Proteomes" id="UP000245591">
    <property type="component" value="Unassembled WGS sequence"/>
</dbReference>
<dbReference type="SUPFAM" id="SSF50978">
    <property type="entry name" value="WD40 repeat-like"/>
    <property type="match status" value="1"/>
</dbReference>
<dbReference type="GO" id="GO:0005868">
    <property type="term" value="C:cytoplasmic dynein complex"/>
    <property type="evidence" value="ECO:0007669"/>
    <property type="project" value="TreeGrafter"/>
</dbReference>
<dbReference type="GO" id="GO:0045503">
    <property type="term" value="F:dynein light chain binding"/>
    <property type="evidence" value="ECO:0007669"/>
    <property type="project" value="TreeGrafter"/>
</dbReference>
<evidence type="ECO:0000313" key="7">
    <source>
        <dbReference type="EMBL" id="PVZ99139.1"/>
    </source>
</evidence>
<dbReference type="EMBL" id="MBFU01000469">
    <property type="protein sequence ID" value="PVZ99139.1"/>
    <property type="molecule type" value="Genomic_DNA"/>
</dbReference>
<evidence type="ECO:0000313" key="9">
    <source>
        <dbReference type="Proteomes" id="UP000245591"/>
    </source>
</evidence>
<dbReference type="InterPro" id="IPR036322">
    <property type="entry name" value="WD40_repeat_dom_sf"/>
</dbReference>
<organism evidence="8 9">
    <name type="scientific">Smittium angustum</name>
    <dbReference type="NCBI Taxonomy" id="133377"/>
    <lineage>
        <taxon>Eukaryota</taxon>
        <taxon>Fungi</taxon>
        <taxon>Fungi incertae sedis</taxon>
        <taxon>Zoopagomycota</taxon>
        <taxon>Kickxellomycotina</taxon>
        <taxon>Harpellomycetes</taxon>
        <taxon>Harpellales</taxon>
        <taxon>Legeriomycetaceae</taxon>
        <taxon>Smittium</taxon>
    </lineage>
</organism>
<keyword evidence="9" id="KW-1185">Reference proteome</keyword>
<feature type="compositionally biased region" description="Polar residues" evidence="6">
    <location>
        <begin position="97"/>
        <end position="118"/>
    </location>
</feature>
<dbReference type="InterPro" id="IPR015943">
    <property type="entry name" value="WD40/YVTN_repeat-like_dom_sf"/>
</dbReference>
<dbReference type="GO" id="GO:0045504">
    <property type="term" value="F:dynein heavy chain binding"/>
    <property type="evidence" value="ECO:0007669"/>
    <property type="project" value="TreeGrafter"/>
</dbReference>
<reference evidence="8 9" key="1">
    <citation type="journal article" date="2018" name="MBio">
        <title>Comparative Genomics Reveals the Core Gene Toolbox for the Fungus-Insect Symbiosis.</title>
        <authorList>
            <person name="Wang Y."/>
            <person name="Stata M."/>
            <person name="Wang W."/>
            <person name="Stajich J.E."/>
            <person name="White M.M."/>
            <person name="Moncalvo J.M."/>
        </authorList>
    </citation>
    <scope>NUCLEOTIDE SEQUENCE [LARGE SCALE GENOMIC DNA]</scope>
    <source>
        <strain evidence="8 9">AUS-126-30</strain>
    </source>
</reference>
<accession>A0A2U1J606</accession>
<dbReference type="AlphaFoldDB" id="A0A2U1J606"/>
<keyword evidence="3 5" id="KW-0853">WD repeat</keyword>
<evidence type="ECO:0000256" key="4">
    <source>
        <dbReference type="ARBA" id="ARBA00022737"/>
    </source>
</evidence>
<name>A0A2U1J606_SMIAN</name>
<dbReference type="EMBL" id="MBFU01000333">
    <property type="protein sequence ID" value="PWA00449.1"/>
    <property type="molecule type" value="Genomic_DNA"/>
</dbReference>
<feature type="region of interest" description="Disordered" evidence="6">
    <location>
        <begin position="19"/>
        <end position="126"/>
    </location>
</feature>
<evidence type="ECO:0000313" key="8">
    <source>
        <dbReference type="EMBL" id="PWA00449.1"/>
    </source>
</evidence>
<dbReference type="Pfam" id="PF00400">
    <property type="entry name" value="WD40"/>
    <property type="match status" value="1"/>
</dbReference>
<dbReference type="SMART" id="SM00320">
    <property type="entry name" value="WD40"/>
    <property type="match status" value="6"/>
</dbReference>
<gene>
    <name evidence="8" type="ORF">BB558_003487</name>
    <name evidence="7" type="ORF">BB558_004830</name>
</gene>
<keyword evidence="4" id="KW-0677">Repeat</keyword>
<comment type="caution">
    <text evidence="8">The sequence shown here is derived from an EMBL/GenBank/DDBJ whole genome shotgun (WGS) entry which is preliminary data.</text>
</comment>
<dbReference type="PROSITE" id="PS50082">
    <property type="entry name" value="WD_REPEATS_2"/>
    <property type="match status" value="1"/>
</dbReference>
<protein>
    <submittedName>
        <fullName evidence="8">Uncharacterized protein</fullName>
    </submittedName>
</protein>
<evidence type="ECO:0000256" key="3">
    <source>
        <dbReference type="ARBA" id="ARBA00022574"/>
    </source>
</evidence>
<feature type="repeat" description="WD" evidence="5">
    <location>
        <begin position="385"/>
        <end position="421"/>
    </location>
</feature>
<feature type="compositionally biased region" description="Polar residues" evidence="6">
    <location>
        <begin position="59"/>
        <end position="82"/>
    </location>
</feature>
<dbReference type="GO" id="GO:0010970">
    <property type="term" value="P:transport along microtubule"/>
    <property type="evidence" value="ECO:0007669"/>
    <property type="project" value="TreeGrafter"/>
</dbReference>
<dbReference type="GO" id="GO:0005737">
    <property type="term" value="C:cytoplasm"/>
    <property type="evidence" value="ECO:0007669"/>
    <property type="project" value="UniProtKB-SubCell"/>
</dbReference>
<evidence type="ECO:0000256" key="2">
    <source>
        <dbReference type="ARBA" id="ARBA00022490"/>
    </source>
</evidence>
<sequence>MDERREELEKKRAKLAELRRAREERRQALMQSRLPSAEDTNNKKNLSTFVESLIGPKNPISSSDQNVKNSVDSSLPNHSPQLMSDKINPLSDEYDISDTNLERSNNSSSSPKMINTNKSEGHRSKILDSSPNLTSFATIIFDIPPKEKVFYSKEIQVSTELDDDEILDIQRKKDMVTQDELHDIVDLAIKKEIDARNLEEKRKIEQELLNKAMKEKIEFIDKDTKMNIKNSEAFLEFFYESSKYMERAIDEDYDFMVNYSLKVEDESTKLQSHKLRHLRNLYSEGICHNRSVTDVCWSEKFDELIATSYNRNALALNEPDGIVGIWNIHLQDRPEFVFHSPSDVLRVLFNEFDPTMIIGSTYSGQIMIWDTRTKLFPVMKTLVGASGHTQPVYSLNLVGTKNAHQLVTASTDGQVCTWQLDMLAQPFETINLVNQFDKRVDDVGVTCMDFADNETSSFWVGTQGGEVFTGNRYDGAGSKAGLVGSDLYNGHEAAISGLNVHPLFGPIDFTDIVATSSFDYTCKIWRSKSVLRASNPGLINTYKSEPGQISSGMKGENFNTIMPICSLDVFDDFVYDTKWSPSHPGILATGDGSGNLSIFNFNLDTQIPITVERIKDEAAINKLSFSKNGKHIAAGASNGVTSVYELGDFGVPKPDDFSQFSRTIGNMCHRSS</sequence>
<evidence type="ECO:0000256" key="6">
    <source>
        <dbReference type="SAM" id="MobiDB-lite"/>
    </source>
</evidence>
<dbReference type="InterPro" id="IPR001680">
    <property type="entry name" value="WD40_rpt"/>
</dbReference>